<dbReference type="Ensembl" id="ENSELUT00000028722.3">
    <property type="protein sequence ID" value="ENSELUP00000018759.3"/>
    <property type="gene ID" value="ENSELUG00000018194.3"/>
</dbReference>
<dbReference type="InterPro" id="IPR036236">
    <property type="entry name" value="Znf_C2H2_sf"/>
</dbReference>
<keyword evidence="10" id="KW-0539">Nucleus</keyword>
<name>A0A3P8YQ87_ESOLU</name>
<feature type="domain" description="C2H2-type" evidence="13">
    <location>
        <begin position="32"/>
        <end position="59"/>
    </location>
</feature>
<sequence length="448" mass="51753">MPALKRRTLWISEQQERGWMVPVKSHSQDEVYRCSYCTRTYRHRNNMRVHEETCLIEKGPPGKVPCVEGASPSGTTQKDPKTLDVTPQQLSTGALEIDSSRENQETEISQSPVVSKSLNLFSINTTFQLSPADKILPSHTTFETKTQSYKDTESLKKHGLKCEDTKESHCRSVASDEMNLKMYSRIFPEVSSNSQDLRDNPSSEPDPNQTRTHQQHLPNPVSVKPRMGLHPHTCPHCQKKFMFIRALRTHQLTHNPLFCTLCRMKFADQDKLDRHKRVAHKPLKCTMCEDVFDWIKPLNQHYLNVHQFSGPFLCTYCQKSFSTLSARVTHERTHTGDLQQKPFKCTESECGKDFRSKKELTVHVRYHTGERPFSCQVCGKGFTQSCYLTQHMRTHTGEKPYSCSVCARSFNDSRKLKRHMMTHTKEKARDTLKGYLVCYFNIQICLCL</sequence>
<evidence type="ECO:0000256" key="12">
    <source>
        <dbReference type="SAM" id="MobiDB-lite"/>
    </source>
</evidence>
<evidence type="ECO:0000256" key="2">
    <source>
        <dbReference type="ARBA" id="ARBA00006991"/>
    </source>
</evidence>
<feature type="domain" description="C2H2-type" evidence="13">
    <location>
        <begin position="343"/>
        <end position="372"/>
    </location>
</feature>
<protein>
    <recommendedName>
        <fullName evidence="13">C2H2-type domain-containing protein</fullName>
    </recommendedName>
</protein>
<feature type="region of interest" description="Disordered" evidence="12">
    <location>
        <begin position="191"/>
        <end position="222"/>
    </location>
</feature>
<dbReference type="PROSITE" id="PS00028">
    <property type="entry name" value="ZINC_FINGER_C2H2_1"/>
    <property type="match status" value="7"/>
</dbReference>
<dbReference type="Gene3D" id="3.30.160.60">
    <property type="entry name" value="Classic Zinc Finger"/>
    <property type="match status" value="5"/>
</dbReference>
<dbReference type="GO" id="GO:0003677">
    <property type="term" value="F:DNA binding"/>
    <property type="evidence" value="ECO:0007669"/>
    <property type="project" value="UniProtKB-KW"/>
</dbReference>
<evidence type="ECO:0000259" key="13">
    <source>
        <dbReference type="PROSITE" id="PS50157"/>
    </source>
</evidence>
<keyword evidence="6" id="KW-0862">Zinc</keyword>
<dbReference type="GO" id="GO:0000981">
    <property type="term" value="F:DNA-binding transcription factor activity, RNA polymerase II-specific"/>
    <property type="evidence" value="ECO:0007669"/>
    <property type="project" value="TreeGrafter"/>
</dbReference>
<dbReference type="PANTHER" id="PTHR24394">
    <property type="entry name" value="ZINC FINGER PROTEIN"/>
    <property type="match status" value="1"/>
</dbReference>
<evidence type="ECO:0000313" key="14">
    <source>
        <dbReference type="Ensembl" id="ENSELUP00000018759.3"/>
    </source>
</evidence>
<dbReference type="Bgee" id="ENSELUG00000018194">
    <property type="expression patterns" value="Expressed in spleen and 14 other cell types or tissues"/>
</dbReference>
<dbReference type="SMART" id="SM00355">
    <property type="entry name" value="ZnF_C2H2"/>
    <property type="match status" value="8"/>
</dbReference>
<feature type="domain" description="C2H2-type" evidence="13">
    <location>
        <begin position="401"/>
        <end position="428"/>
    </location>
</feature>
<evidence type="ECO:0000256" key="8">
    <source>
        <dbReference type="ARBA" id="ARBA00023125"/>
    </source>
</evidence>
<keyword evidence="5 11" id="KW-0863">Zinc-finger</keyword>
<evidence type="ECO:0000256" key="6">
    <source>
        <dbReference type="ARBA" id="ARBA00022833"/>
    </source>
</evidence>
<dbReference type="PROSITE" id="PS50157">
    <property type="entry name" value="ZINC_FINGER_C2H2_2"/>
    <property type="match status" value="8"/>
</dbReference>
<dbReference type="Proteomes" id="UP000265140">
    <property type="component" value="Chromosome 7"/>
</dbReference>
<evidence type="ECO:0000256" key="3">
    <source>
        <dbReference type="ARBA" id="ARBA00022723"/>
    </source>
</evidence>
<feature type="domain" description="C2H2-type" evidence="13">
    <location>
        <begin position="257"/>
        <end position="285"/>
    </location>
</feature>
<feature type="domain" description="C2H2-type" evidence="13">
    <location>
        <begin position="232"/>
        <end position="254"/>
    </location>
</feature>
<dbReference type="AlphaFoldDB" id="A0A3P8YQ87"/>
<dbReference type="SUPFAM" id="SSF57667">
    <property type="entry name" value="beta-beta-alpha zinc fingers"/>
    <property type="match status" value="4"/>
</dbReference>
<keyword evidence="7" id="KW-0805">Transcription regulation</keyword>
<dbReference type="Pfam" id="PF00096">
    <property type="entry name" value="zf-C2H2"/>
    <property type="match status" value="4"/>
</dbReference>
<evidence type="ECO:0000256" key="10">
    <source>
        <dbReference type="ARBA" id="ARBA00023242"/>
    </source>
</evidence>
<organism evidence="14 15">
    <name type="scientific">Esox lucius</name>
    <name type="common">Northern pike</name>
    <dbReference type="NCBI Taxonomy" id="8010"/>
    <lineage>
        <taxon>Eukaryota</taxon>
        <taxon>Metazoa</taxon>
        <taxon>Chordata</taxon>
        <taxon>Craniata</taxon>
        <taxon>Vertebrata</taxon>
        <taxon>Euteleostomi</taxon>
        <taxon>Actinopterygii</taxon>
        <taxon>Neopterygii</taxon>
        <taxon>Teleostei</taxon>
        <taxon>Protacanthopterygii</taxon>
        <taxon>Esociformes</taxon>
        <taxon>Esocidae</taxon>
        <taxon>Esox</taxon>
    </lineage>
</organism>
<dbReference type="FunFam" id="3.30.160.60:FF:000072">
    <property type="entry name" value="zinc finger protein 143 isoform X1"/>
    <property type="match status" value="1"/>
</dbReference>
<feature type="domain" description="C2H2-type" evidence="13">
    <location>
        <begin position="312"/>
        <end position="339"/>
    </location>
</feature>
<dbReference type="FunFam" id="3.30.160.60:FF:000110">
    <property type="entry name" value="Zinc finger protein-like"/>
    <property type="match status" value="1"/>
</dbReference>
<evidence type="ECO:0000256" key="5">
    <source>
        <dbReference type="ARBA" id="ARBA00022771"/>
    </source>
</evidence>
<reference evidence="14" key="3">
    <citation type="submission" date="2025-08" db="UniProtKB">
        <authorList>
            <consortium name="Ensembl"/>
        </authorList>
    </citation>
    <scope>IDENTIFICATION</scope>
</reference>
<evidence type="ECO:0000256" key="4">
    <source>
        <dbReference type="ARBA" id="ARBA00022737"/>
    </source>
</evidence>
<evidence type="ECO:0000313" key="15">
    <source>
        <dbReference type="Proteomes" id="UP000265140"/>
    </source>
</evidence>
<proteinExistence type="inferred from homology"/>
<evidence type="ECO:0000256" key="11">
    <source>
        <dbReference type="PROSITE-ProRule" id="PRU00042"/>
    </source>
</evidence>
<evidence type="ECO:0000256" key="1">
    <source>
        <dbReference type="ARBA" id="ARBA00004123"/>
    </source>
</evidence>
<dbReference type="GeneTree" id="ENSGT00950000183169"/>
<keyword evidence="4" id="KW-0677">Repeat</keyword>
<dbReference type="GO" id="GO:0008270">
    <property type="term" value="F:zinc ion binding"/>
    <property type="evidence" value="ECO:0007669"/>
    <property type="project" value="UniProtKB-KW"/>
</dbReference>
<keyword evidence="15" id="KW-1185">Reference proteome</keyword>
<reference evidence="14" key="2">
    <citation type="submission" date="2020-02" db="EMBL/GenBank/DDBJ databases">
        <title>Esox lucius (northern pike) genome, fEsoLuc1, primary haplotype.</title>
        <authorList>
            <person name="Myers G."/>
            <person name="Karagic N."/>
            <person name="Meyer A."/>
            <person name="Pippel M."/>
            <person name="Reichard M."/>
            <person name="Winkler S."/>
            <person name="Tracey A."/>
            <person name="Sims Y."/>
            <person name="Howe K."/>
            <person name="Rhie A."/>
            <person name="Formenti G."/>
            <person name="Durbin R."/>
            <person name="Fedrigo O."/>
            <person name="Jarvis E.D."/>
        </authorList>
    </citation>
    <scope>NUCLEOTIDE SEQUENCE [LARGE SCALE GENOMIC DNA]</scope>
</reference>
<feature type="domain" description="C2H2-type" evidence="13">
    <location>
        <begin position="283"/>
        <end position="311"/>
    </location>
</feature>
<comment type="subcellular location">
    <subcellularLocation>
        <location evidence="1">Nucleus</location>
    </subcellularLocation>
</comment>
<dbReference type="InterPro" id="IPR013087">
    <property type="entry name" value="Znf_C2H2_type"/>
</dbReference>
<dbReference type="PANTHER" id="PTHR24394:SF48">
    <property type="entry name" value="ZINC FINGER PROTEIN 771"/>
    <property type="match status" value="1"/>
</dbReference>
<keyword evidence="9" id="KW-0804">Transcription</keyword>
<reference evidence="14" key="4">
    <citation type="submission" date="2025-09" db="UniProtKB">
        <authorList>
            <consortium name="Ensembl"/>
        </authorList>
    </citation>
    <scope>IDENTIFICATION</scope>
</reference>
<feature type="compositionally biased region" description="Polar residues" evidence="12">
    <location>
        <begin position="202"/>
        <end position="217"/>
    </location>
</feature>
<evidence type="ECO:0000256" key="9">
    <source>
        <dbReference type="ARBA" id="ARBA00023163"/>
    </source>
</evidence>
<dbReference type="FunFam" id="3.30.160.60:FF:000562">
    <property type="entry name" value="Zinc finger protein 786"/>
    <property type="match status" value="1"/>
</dbReference>
<reference evidence="15" key="1">
    <citation type="journal article" date="2014" name="PLoS ONE">
        <title>The genome and linkage map of the northern pike (Esox lucius): conserved synteny revealed between the salmonid sister group and the Neoteleostei.</title>
        <authorList>
            <person name="Rondeau E.B."/>
            <person name="Minkley D.R."/>
            <person name="Leong J.S."/>
            <person name="Messmer A.M."/>
            <person name="Jantzen J.R."/>
            <person name="von Schalburg K.R."/>
            <person name="Lemon C."/>
            <person name="Bird N.H."/>
            <person name="Koop B.F."/>
        </authorList>
    </citation>
    <scope>NUCLEOTIDE SEQUENCE</scope>
</reference>
<dbReference type="FunFam" id="3.30.160.60:FF:001527">
    <property type="entry name" value="Zinc finger protein"/>
    <property type="match status" value="1"/>
</dbReference>
<comment type="similarity">
    <text evidence="2">Belongs to the krueppel C2H2-type zinc-finger protein family.</text>
</comment>
<dbReference type="GO" id="GO:0005634">
    <property type="term" value="C:nucleus"/>
    <property type="evidence" value="ECO:0007669"/>
    <property type="project" value="UniProtKB-SubCell"/>
</dbReference>
<feature type="domain" description="C2H2-type" evidence="13">
    <location>
        <begin position="373"/>
        <end position="400"/>
    </location>
</feature>
<accession>A0A3P8YQ87</accession>
<keyword evidence="8" id="KW-0238">DNA-binding</keyword>
<keyword evidence="3" id="KW-0479">Metal-binding</keyword>
<evidence type="ECO:0000256" key="7">
    <source>
        <dbReference type="ARBA" id="ARBA00023015"/>
    </source>
</evidence>